<dbReference type="InterPro" id="IPR028581">
    <property type="entry name" value="DeoC_typeI"/>
</dbReference>
<dbReference type="Pfam" id="PF01791">
    <property type="entry name" value="DeoC"/>
    <property type="match status" value="1"/>
</dbReference>
<proteinExistence type="inferred from homology"/>
<dbReference type="InterPro" id="IPR013785">
    <property type="entry name" value="Aldolase_TIM"/>
</dbReference>
<dbReference type="InterPro" id="IPR011343">
    <property type="entry name" value="DeoC"/>
</dbReference>
<dbReference type="NCBIfam" id="TIGR00126">
    <property type="entry name" value="deoC"/>
    <property type="match status" value="1"/>
</dbReference>
<dbReference type="EMBL" id="JAAXPN010000001">
    <property type="protein sequence ID" value="NKZ23563.1"/>
    <property type="molecule type" value="Genomic_DNA"/>
</dbReference>
<dbReference type="Proteomes" id="UP000549765">
    <property type="component" value="Unassembled WGS sequence"/>
</dbReference>
<evidence type="ECO:0000256" key="6">
    <source>
        <dbReference type="ARBA" id="ARBA00056337"/>
    </source>
</evidence>
<keyword evidence="2 7" id="KW-0963">Cytoplasm</keyword>
<evidence type="ECO:0000256" key="5">
    <source>
        <dbReference type="ARBA" id="ARBA00048791"/>
    </source>
</evidence>
<dbReference type="GO" id="GO:0009264">
    <property type="term" value="P:deoxyribonucleotide catabolic process"/>
    <property type="evidence" value="ECO:0007669"/>
    <property type="project" value="UniProtKB-UniRule"/>
</dbReference>
<comment type="function">
    <text evidence="6 7">Catalyzes a reversible aldol reaction between acetaldehyde and D-glyceraldehyde 3-phosphate to generate 2-deoxy-D-ribose 5-phosphate.</text>
</comment>
<dbReference type="GO" id="GO:0016052">
    <property type="term" value="P:carbohydrate catabolic process"/>
    <property type="evidence" value="ECO:0007669"/>
    <property type="project" value="TreeGrafter"/>
</dbReference>
<protein>
    <recommendedName>
        <fullName evidence="7">Deoxyribose-phosphate aldolase</fullName>
        <shortName evidence="7">DERA</shortName>
        <ecNumber evidence="7">4.1.2.4</ecNumber>
    </recommendedName>
    <alternativeName>
        <fullName evidence="7">2-deoxy-D-ribose 5-phosphate aldolase</fullName>
    </alternativeName>
    <alternativeName>
        <fullName evidence="7">Phosphodeoxyriboaldolase</fullName>
        <shortName evidence="7">Deoxyriboaldolase</shortName>
    </alternativeName>
</protein>
<feature type="active site" description="Proton donor/acceptor" evidence="7">
    <location>
        <position position="89"/>
    </location>
</feature>
<dbReference type="EC" id="4.1.2.4" evidence="7"/>
<evidence type="ECO:0000313" key="9">
    <source>
        <dbReference type="Proteomes" id="UP000549765"/>
    </source>
</evidence>
<keyword evidence="4 7" id="KW-0704">Schiff base</keyword>
<dbReference type="SUPFAM" id="SSF51569">
    <property type="entry name" value="Aldolase"/>
    <property type="match status" value="1"/>
</dbReference>
<dbReference type="PIRSF" id="PIRSF001357">
    <property type="entry name" value="DeoC"/>
    <property type="match status" value="1"/>
</dbReference>
<dbReference type="InterPro" id="IPR002915">
    <property type="entry name" value="DeoC/FbaB/LacD_aldolase"/>
</dbReference>
<dbReference type="GO" id="GO:0006018">
    <property type="term" value="P:2-deoxyribose 1-phosphate catabolic process"/>
    <property type="evidence" value="ECO:0007669"/>
    <property type="project" value="UniProtKB-UniRule"/>
</dbReference>
<dbReference type="CDD" id="cd00959">
    <property type="entry name" value="DeoC"/>
    <property type="match status" value="1"/>
</dbReference>
<feature type="active site" description="Schiff-base intermediate with acetaldehyde" evidence="7">
    <location>
        <position position="153"/>
    </location>
</feature>
<evidence type="ECO:0000256" key="3">
    <source>
        <dbReference type="ARBA" id="ARBA00023239"/>
    </source>
</evidence>
<feature type="active site" description="Proton donor/acceptor" evidence="7">
    <location>
        <position position="182"/>
    </location>
</feature>
<comment type="similarity">
    <text evidence="1 7">Belongs to the DeoC/FbaB aldolase family. DeoC type 1 subfamily.</text>
</comment>
<evidence type="ECO:0000256" key="4">
    <source>
        <dbReference type="ARBA" id="ARBA00023270"/>
    </source>
</evidence>
<organism evidence="8 9">
    <name type="scientific">Periweissella fabalis</name>
    <dbReference type="NCBI Taxonomy" id="1070421"/>
    <lineage>
        <taxon>Bacteria</taxon>
        <taxon>Bacillati</taxon>
        <taxon>Bacillota</taxon>
        <taxon>Bacilli</taxon>
        <taxon>Lactobacillales</taxon>
        <taxon>Lactobacillaceae</taxon>
        <taxon>Periweissella</taxon>
    </lineage>
</organism>
<comment type="catalytic activity">
    <reaction evidence="5 7">
        <text>2-deoxy-D-ribose 5-phosphate = D-glyceraldehyde 3-phosphate + acetaldehyde</text>
        <dbReference type="Rhea" id="RHEA:12821"/>
        <dbReference type="ChEBI" id="CHEBI:15343"/>
        <dbReference type="ChEBI" id="CHEBI:59776"/>
        <dbReference type="ChEBI" id="CHEBI:62877"/>
        <dbReference type="EC" id="4.1.2.4"/>
    </reaction>
</comment>
<comment type="caution">
    <text evidence="8">The sequence shown here is derived from an EMBL/GenBank/DDBJ whole genome shotgun (WGS) entry which is preliminary data.</text>
</comment>
<dbReference type="FunFam" id="3.20.20.70:FF:000044">
    <property type="entry name" value="Deoxyribose-phosphate aldolase"/>
    <property type="match status" value="1"/>
</dbReference>
<keyword evidence="9" id="KW-1185">Reference proteome</keyword>
<dbReference type="HAMAP" id="MF_00114">
    <property type="entry name" value="DeoC_type1"/>
    <property type="match status" value="1"/>
</dbReference>
<accession>A0A7X6N0K0</accession>
<evidence type="ECO:0000313" key="8">
    <source>
        <dbReference type="EMBL" id="NKZ23563.1"/>
    </source>
</evidence>
<dbReference type="SMART" id="SM01133">
    <property type="entry name" value="DeoC"/>
    <property type="match status" value="1"/>
</dbReference>
<comment type="pathway">
    <text evidence="7">Carbohydrate degradation; 2-deoxy-D-ribose 1-phosphate degradation; D-glyceraldehyde 3-phosphate and acetaldehyde from 2-deoxy-alpha-D-ribose 1-phosphate: step 2/2.</text>
</comment>
<dbReference type="Gene3D" id="3.20.20.70">
    <property type="entry name" value="Aldolase class I"/>
    <property type="match status" value="1"/>
</dbReference>
<evidence type="ECO:0000256" key="7">
    <source>
        <dbReference type="HAMAP-Rule" id="MF_00114"/>
    </source>
</evidence>
<dbReference type="RefSeq" id="WP_168721349.1">
    <property type="nucleotide sequence ID" value="NZ_JAAXPN010000001.1"/>
</dbReference>
<dbReference type="PANTHER" id="PTHR10889:SF1">
    <property type="entry name" value="DEOXYRIBOSE-PHOSPHATE ALDOLASE"/>
    <property type="match status" value="1"/>
</dbReference>
<keyword evidence="3 7" id="KW-0456">Lyase</keyword>
<reference evidence="8 9" key="1">
    <citation type="submission" date="2020-04" db="EMBL/GenBank/DDBJ databases">
        <title>MicrobeNet Type strains.</title>
        <authorList>
            <person name="Nicholson A.C."/>
        </authorList>
    </citation>
    <scope>NUCLEOTIDE SEQUENCE [LARGE SCALE GENOMIC DNA]</scope>
    <source>
        <strain evidence="8 9">CCUG 61472</strain>
    </source>
</reference>
<evidence type="ECO:0000256" key="1">
    <source>
        <dbReference type="ARBA" id="ARBA00010936"/>
    </source>
</evidence>
<dbReference type="GO" id="GO:0005737">
    <property type="term" value="C:cytoplasm"/>
    <property type="evidence" value="ECO:0007669"/>
    <property type="project" value="UniProtKB-SubCell"/>
</dbReference>
<name>A0A7X6N0K0_9LACO</name>
<dbReference type="GO" id="GO:0004139">
    <property type="term" value="F:deoxyribose-phosphate aldolase activity"/>
    <property type="evidence" value="ECO:0007669"/>
    <property type="project" value="UniProtKB-UniRule"/>
</dbReference>
<dbReference type="UniPathway" id="UPA00002">
    <property type="reaction ID" value="UER00468"/>
</dbReference>
<sequence length="222" mass="23873">MQLNHLLDHTLLKPDATQTDIDQLITEALTYQFYAIVINPYWVPYAYKHLKGSPVKIGTVVGFPLGANTTTTKVAEAQDAIYNGADEIDMVFNIGEFKAEHYNKVRQEVQALVDIVHGAGKVIKVIIEIGLLTDNEIGVASRLVADTGADYVKTSTGFTTSGATLADVKIMKNAVDNRIKIKAAGGIRNREMAEALIGAGADRLGTSSSLSVLGIVNDEPSK</sequence>
<dbReference type="AlphaFoldDB" id="A0A7X6N0K0"/>
<comment type="subcellular location">
    <subcellularLocation>
        <location evidence="7">Cytoplasm</location>
    </subcellularLocation>
</comment>
<dbReference type="PANTHER" id="PTHR10889">
    <property type="entry name" value="DEOXYRIBOSE-PHOSPHATE ALDOLASE"/>
    <property type="match status" value="1"/>
</dbReference>
<evidence type="ECO:0000256" key="2">
    <source>
        <dbReference type="ARBA" id="ARBA00022490"/>
    </source>
</evidence>
<gene>
    <name evidence="7 8" type="primary">deoC</name>
    <name evidence="8" type="ORF">HF964_01905</name>
</gene>